<keyword evidence="1" id="KW-0812">Transmembrane</keyword>
<keyword evidence="1" id="KW-0472">Membrane</keyword>
<feature type="transmembrane region" description="Helical" evidence="1">
    <location>
        <begin position="40"/>
        <end position="63"/>
    </location>
</feature>
<feature type="transmembrane region" description="Helical" evidence="1">
    <location>
        <begin position="90"/>
        <end position="111"/>
    </location>
</feature>
<feature type="transmembrane region" description="Helical" evidence="1">
    <location>
        <begin position="6"/>
        <end position="28"/>
    </location>
</feature>
<proteinExistence type="predicted"/>
<keyword evidence="3" id="KW-1185">Reference proteome</keyword>
<reference evidence="2 3" key="1">
    <citation type="submission" date="2024-02" db="EMBL/GenBank/DDBJ databases">
        <title>High-quality chromosome-scale genome assembly of Pensacola bahiagrass (Paspalum notatum Flugge var. saurae).</title>
        <authorList>
            <person name="Vega J.M."/>
            <person name="Podio M."/>
            <person name="Orjuela J."/>
            <person name="Siena L.A."/>
            <person name="Pessino S.C."/>
            <person name="Combes M.C."/>
            <person name="Mariac C."/>
            <person name="Albertini E."/>
            <person name="Pupilli F."/>
            <person name="Ortiz J.P.A."/>
            <person name="Leblanc O."/>
        </authorList>
    </citation>
    <scope>NUCLEOTIDE SEQUENCE [LARGE SCALE GENOMIC DNA]</scope>
    <source>
        <strain evidence="2">R1</strain>
        <tissue evidence="2">Leaf</tissue>
    </source>
</reference>
<evidence type="ECO:0000313" key="2">
    <source>
        <dbReference type="EMBL" id="WVZ82111.1"/>
    </source>
</evidence>
<sequence>MAEPLTPTIIALALGAGALGFPDALRLLRRDVAGRRSPPLDIAVCAFAMLVLTAYALGALLLARFVRKAGPGAGAGGHPPAPRARRTDPFARLTLAVSLGAAALVFACLVAEPGARGFAFLCRRIVHDVAGESEPSHVVVDNPGA</sequence>
<keyword evidence="1" id="KW-1133">Transmembrane helix</keyword>
<protein>
    <submittedName>
        <fullName evidence="2">Uncharacterized protein</fullName>
    </submittedName>
</protein>
<name>A0AAQ3TYK0_PASNO</name>
<evidence type="ECO:0000256" key="1">
    <source>
        <dbReference type="SAM" id="Phobius"/>
    </source>
</evidence>
<evidence type="ECO:0000313" key="3">
    <source>
        <dbReference type="Proteomes" id="UP001341281"/>
    </source>
</evidence>
<dbReference type="Proteomes" id="UP001341281">
    <property type="component" value="Chromosome 06"/>
</dbReference>
<organism evidence="2 3">
    <name type="scientific">Paspalum notatum var. saurae</name>
    <dbReference type="NCBI Taxonomy" id="547442"/>
    <lineage>
        <taxon>Eukaryota</taxon>
        <taxon>Viridiplantae</taxon>
        <taxon>Streptophyta</taxon>
        <taxon>Embryophyta</taxon>
        <taxon>Tracheophyta</taxon>
        <taxon>Spermatophyta</taxon>
        <taxon>Magnoliopsida</taxon>
        <taxon>Liliopsida</taxon>
        <taxon>Poales</taxon>
        <taxon>Poaceae</taxon>
        <taxon>PACMAD clade</taxon>
        <taxon>Panicoideae</taxon>
        <taxon>Andropogonodae</taxon>
        <taxon>Paspaleae</taxon>
        <taxon>Paspalinae</taxon>
        <taxon>Paspalum</taxon>
    </lineage>
</organism>
<gene>
    <name evidence="2" type="ORF">U9M48_029413</name>
</gene>
<dbReference type="EMBL" id="CP144750">
    <property type="protein sequence ID" value="WVZ82111.1"/>
    <property type="molecule type" value="Genomic_DNA"/>
</dbReference>
<dbReference type="AlphaFoldDB" id="A0AAQ3TYK0"/>
<accession>A0AAQ3TYK0</accession>